<comment type="caution">
    <text evidence="1">The sequence shown here is derived from an EMBL/GenBank/DDBJ whole genome shotgun (WGS) entry which is preliminary data.</text>
</comment>
<name>A0A8T2P3E3_9TELE</name>
<keyword evidence="2" id="KW-1185">Reference proteome</keyword>
<dbReference type="AlphaFoldDB" id="A0A8T2P3E3"/>
<dbReference type="EMBL" id="JAFBMS010000024">
    <property type="protein sequence ID" value="KAG9343157.1"/>
    <property type="molecule type" value="Genomic_DNA"/>
</dbReference>
<gene>
    <name evidence="1" type="ORF">JZ751_014130</name>
</gene>
<dbReference type="Proteomes" id="UP000824540">
    <property type="component" value="Unassembled WGS sequence"/>
</dbReference>
<evidence type="ECO:0000313" key="2">
    <source>
        <dbReference type="Proteomes" id="UP000824540"/>
    </source>
</evidence>
<proteinExistence type="predicted"/>
<accession>A0A8T2P3E3</accession>
<sequence>MWVGRIVGGAGGGGLGGQTLRLKRRHWKEAGKKADKQPPFIPMQVLYGVYVQFGLPWVDGSPCFASQTAIICVIWHI</sequence>
<protein>
    <submittedName>
        <fullName evidence="1">Uncharacterized protein</fullName>
    </submittedName>
</protein>
<organism evidence="1 2">
    <name type="scientific">Albula glossodonta</name>
    <name type="common">roundjaw bonefish</name>
    <dbReference type="NCBI Taxonomy" id="121402"/>
    <lineage>
        <taxon>Eukaryota</taxon>
        <taxon>Metazoa</taxon>
        <taxon>Chordata</taxon>
        <taxon>Craniata</taxon>
        <taxon>Vertebrata</taxon>
        <taxon>Euteleostomi</taxon>
        <taxon>Actinopterygii</taxon>
        <taxon>Neopterygii</taxon>
        <taxon>Teleostei</taxon>
        <taxon>Albuliformes</taxon>
        <taxon>Albulidae</taxon>
        <taxon>Albula</taxon>
    </lineage>
</organism>
<reference evidence="1" key="1">
    <citation type="thesis" date="2021" institute="BYU ScholarsArchive" country="Provo, UT, USA">
        <title>Applications of and Algorithms for Genome Assembly and Genomic Analyses with an Emphasis on Marine Teleosts.</title>
        <authorList>
            <person name="Pickett B.D."/>
        </authorList>
    </citation>
    <scope>NUCLEOTIDE SEQUENCE</scope>
    <source>
        <strain evidence="1">HI-2016</strain>
    </source>
</reference>
<evidence type="ECO:0000313" key="1">
    <source>
        <dbReference type="EMBL" id="KAG9343157.1"/>
    </source>
</evidence>